<sequence>MISYNSQRVDAGAAAIGTAAPWQVRGHPPAGQGTRYGGSLDGHDDPLVELDRLKARQTLHRYRDILFGRGGSWKRARAAPLPVAATEIPRSGRFLFGNGC</sequence>
<protein>
    <submittedName>
        <fullName evidence="2">Uncharacterized protein</fullName>
    </submittedName>
</protein>
<evidence type="ECO:0000313" key="2">
    <source>
        <dbReference type="EMBL" id="ANW00300.1"/>
    </source>
</evidence>
<evidence type="ECO:0000256" key="1">
    <source>
        <dbReference type="SAM" id="MobiDB-lite"/>
    </source>
</evidence>
<feature type="region of interest" description="Disordered" evidence="1">
    <location>
        <begin position="18"/>
        <end position="42"/>
    </location>
</feature>
<evidence type="ECO:0000313" key="3">
    <source>
        <dbReference type="Proteomes" id="UP000092839"/>
    </source>
</evidence>
<dbReference type="EMBL" id="CP016428">
    <property type="protein sequence ID" value="ANW00300.1"/>
    <property type="molecule type" value="Genomic_DNA"/>
</dbReference>
<dbReference type="Proteomes" id="UP000092839">
    <property type="component" value="Chromosome"/>
</dbReference>
<gene>
    <name evidence="2" type="ORF">LMTR13_09090</name>
</gene>
<organism evidence="2 3">
    <name type="scientific">Bradyrhizobium icense</name>
    <dbReference type="NCBI Taxonomy" id="1274631"/>
    <lineage>
        <taxon>Bacteria</taxon>
        <taxon>Pseudomonadati</taxon>
        <taxon>Pseudomonadota</taxon>
        <taxon>Alphaproteobacteria</taxon>
        <taxon>Hyphomicrobiales</taxon>
        <taxon>Nitrobacteraceae</taxon>
        <taxon>Bradyrhizobium</taxon>
    </lineage>
</organism>
<dbReference type="RefSeq" id="WP_065727581.1">
    <property type="nucleotide sequence ID" value="NZ_CP016428.1"/>
</dbReference>
<keyword evidence="3" id="KW-1185">Reference proteome</keyword>
<name>A0A1B1UC07_9BRAD</name>
<dbReference type="AlphaFoldDB" id="A0A1B1UC07"/>
<dbReference type="KEGG" id="bic:LMTR13_09090"/>
<proteinExistence type="predicted"/>
<accession>A0A1B1UC07</accession>
<reference evidence="2 3" key="1">
    <citation type="submission" date="2016-07" db="EMBL/GenBank/DDBJ databases">
        <title>Complete genome sequence of Bradyrhizobium icense LMTR 13T, a potential inoculant strain isolated from lima bean (Phaseolus lunatus) in Peru.</title>
        <authorList>
            <person name="Ormeno-Orrillo E."/>
            <person name="Duran D."/>
            <person name="Rogel M.A."/>
            <person name="Rey L."/>
            <person name="Imperial J."/>
            <person name="Ruiz-Argueso T."/>
            <person name="Martinez-Romero E."/>
        </authorList>
    </citation>
    <scope>NUCLEOTIDE SEQUENCE [LARGE SCALE GENOMIC DNA]</scope>
    <source>
        <strain evidence="2 3">LMTR 13</strain>
    </source>
</reference>